<dbReference type="Proteomes" id="UP000010482">
    <property type="component" value="Chromosome"/>
</dbReference>
<evidence type="ECO:0000313" key="1">
    <source>
        <dbReference type="EMBL" id="AFZ51185.1"/>
    </source>
</evidence>
<organism evidence="1 2">
    <name type="scientific">Dactylococcopsis salina (strain PCC 8305)</name>
    <name type="common">Myxobactron salinum</name>
    <dbReference type="NCBI Taxonomy" id="13035"/>
    <lineage>
        <taxon>Bacteria</taxon>
        <taxon>Bacillati</taxon>
        <taxon>Cyanobacteriota</taxon>
        <taxon>Cyanophyceae</taxon>
        <taxon>Nodosilineales</taxon>
        <taxon>Cymatolegaceae</taxon>
        <taxon>Dactylococcopsis</taxon>
    </lineage>
</organism>
<sequence length="77" mass="8737">MKIIQTTGKIEKGKLSAVVPKNLSDGEVDLVIVAKNEPDQFNEMRKLAEEKGYNSREKIMDLIHQVKLEKLEEKGRG</sequence>
<proteinExistence type="predicted"/>
<name>K9YY15_DACS8</name>
<dbReference type="HOGENOM" id="CLU_2632248_0_0_3"/>
<dbReference type="EMBL" id="CP003944">
    <property type="protein sequence ID" value="AFZ51185.1"/>
    <property type="molecule type" value="Genomic_DNA"/>
</dbReference>
<keyword evidence="2" id="KW-1185">Reference proteome</keyword>
<dbReference type="KEGG" id="dsl:Dacsa_2598"/>
<evidence type="ECO:0000313" key="2">
    <source>
        <dbReference type="Proteomes" id="UP000010482"/>
    </source>
</evidence>
<dbReference type="RefSeq" id="WP_015230175.1">
    <property type="nucleotide sequence ID" value="NC_019780.1"/>
</dbReference>
<dbReference type="OrthoDB" id="463333at2"/>
<gene>
    <name evidence="1" type="ORF">Dacsa_2598</name>
</gene>
<reference evidence="1" key="1">
    <citation type="submission" date="2012-04" db="EMBL/GenBank/DDBJ databases">
        <title>Finished genome of Dactylococcopsis salina PCC 8305.</title>
        <authorList>
            <consortium name="US DOE Joint Genome Institute"/>
            <person name="Gugger M."/>
            <person name="Coursin T."/>
            <person name="Rippka R."/>
            <person name="Tandeau De Marsac N."/>
            <person name="Huntemann M."/>
            <person name="Wei C.-L."/>
            <person name="Han J."/>
            <person name="Detter J.C."/>
            <person name="Han C."/>
            <person name="Tapia R."/>
            <person name="Daligault H."/>
            <person name="Chen A."/>
            <person name="Krypides N."/>
            <person name="Mavromatis K."/>
            <person name="Markowitz V."/>
            <person name="Szeto E."/>
            <person name="Ivanova N."/>
            <person name="Ovchinnikova G."/>
            <person name="Pagani I."/>
            <person name="Pati A."/>
            <person name="Goodwin L."/>
            <person name="Peters L."/>
            <person name="Pitluck S."/>
            <person name="Woyke T."/>
            <person name="Kerfeld C."/>
        </authorList>
    </citation>
    <scope>NUCLEOTIDE SEQUENCE [LARGE SCALE GENOMIC DNA]</scope>
    <source>
        <strain evidence="1">PCC 8305</strain>
    </source>
</reference>
<protein>
    <submittedName>
        <fullName evidence="1">Uncharacterized protein</fullName>
    </submittedName>
</protein>
<accession>K9YY15</accession>
<dbReference type="AlphaFoldDB" id="K9YY15"/>
<dbReference type="eggNOG" id="ENOG50335HA">
    <property type="taxonomic scope" value="Bacteria"/>
</dbReference>
<dbReference type="STRING" id="13035.Dacsa_2598"/>